<dbReference type="PROSITE" id="PS50893">
    <property type="entry name" value="ABC_TRANSPORTER_2"/>
    <property type="match status" value="1"/>
</dbReference>
<dbReference type="Proteomes" id="UP000760480">
    <property type="component" value="Unassembled WGS sequence"/>
</dbReference>
<proteinExistence type="inferred from homology"/>
<organism evidence="7 8">
    <name type="scientific">Candidatus Competibacter phosphatis</name>
    <dbReference type="NCBI Taxonomy" id="221280"/>
    <lineage>
        <taxon>Bacteria</taxon>
        <taxon>Pseudomonadati</taxon>
        <taxon>Pseudomonadota</taxon>
        <taxon>Gammaproteobacteria</taxon>
        <taxon>Candidatus Competibacteraceae</taxon>
        <taxon>Candidatus Competibacter</taxon>
    </lineage>
</organism>
<dbReference type="SUPFAM" id="SSF52540">
    <property type="entry name" value="P-loop containing nucleoside triphosphate hydrolases"/>
    <property type="match status" value="1"/>
</dbReference>
<evidence type="ECO:0000256" key="2">
    <source>
        <dbReference type="ARBA" id="ARBA00022448"/>
    </source>
</evidence>
<evidence type="ECO:0000259" key="6">
    <source>
        <dbReference type="PROSITE" id="PS50893"/>
    </source>
</evidence>
<evidence type="ECO:0000313" key="7">
    <source>
        <dbReference type="EMBL" id="NMQ20795.1"/>
    </source>
</evidence>
<evidence type="ECO:0000256" key="1">
    <source>
        <dbReference type="ARBA" id="ARBA00005417"/>
    </source>
</evidence>
<dbReference type="CDD" id="cd03230">
    <property type="entry name" value="ABC_DR_subfamily_A"/>
    <property type="match status" value="1"/>
</dbReference>
<dbReference type="PANTHER" id="PTHR42711:SF5">
    <property type="entry name" value="ABC TRANSPORTER ATP-BINDING PROTEIN NATA"/>
    <property type="match status" value="1"/>
</dbReference>
<keyword evidence="3" id="KW-0536">Nodulation</keyword>
<dbReference type="PANTHER" id="PTHR42711">
    <property type="entry name" value="ABC TRANSPORTER ATP-BINDING PROTEIN"/>
    <property type="match status" value="1"/>
</dbReference>
<sequence>MRSPWAELSGRARYHGERYSHLIFWLGPKRFAGRVRAVIASHGNPSYFDRKGSPTKAFHAPPASLSPTWTADRVSFPWRVGSFPCPVPVEEASPPEERSFTMPTLAAHPNAQNEPVLLACGLVKQFANRRVVDGVDLRCRAGQVLGLLGANGAGKTTTLRLCYGFLQPDAGTIRVAGVDRHTDPEAAARWVGVCTQDDTFDTDFTVRGNLEQMSRYFRPRPPAVKARVTALLERFGLDRYANAKPDILSGGYRRRLMLARALVHEPRLLFLDEPTTGLDPQARLEVWELIDTLRREGLGIVLTTHYMDEAERLSDELLILREGRVVAAGHSRAVLGNLIGEHMLVLDARDPAVSVVRDWVRQAGLPEPTRVLSSLHLALDGPGLAQFSTRFGDLRFEVRPPTLDDLFLKLAEPS</sequence>
<keyword evidence="4" id="KW-0547">Nucleotide-binding</keyword>
<keyword evidence="5 7" id="KW-0067">ATP-binding</keyword>
<keyword evidence="2" id="KW-0813">Transport</keyword>
<comment type="caution">
    <text evidence="7">The sequence shown here is derived from an EMBL/GenBank/DDBJ whole genome shotgun (WGS) entry which is preliminary data.</text>
</comment>
<keyword evidence="8" id="KW-1185">Reference proteome</keyword>
<feature type="domain" description="ABC transporter" evidence="6">
    <location>
        <begin position="117"/>
        <end position="347"/>
    </location>
</feature>
<reference evidence="7 8" key="1">
    <citation type="submission" date="2019-03" db="EMBL/GenBank/DDBJ databases">
        <title>Metabolic reconstructions from genomes of highly enriched 'Candidatus Accumulibacter' and 'Candidatus Competibacter' bioreactor populations.</title>
        <authorList>
            <person name="Annavajhala M.K."/>
            <person name="Welles L."/>
            <person name="Abbas B."/>
            <person name="Sorokin D."/>
            <person name="Park H."/>
            <person name="Van Loosdrecht M."/>
            <person name="Chandran K."/>
        </authorList>
    </citation>
    <scope>NUCLEOTIDE SEQUENCE [LARGE SCALE GENOMIC DNA]</scope>
    <source>
        <strain evidence="7 8">SBR_G</strain>
    </source>
</reference>
<dbReference type="GO" id="GO:0005524">
    <property type="term" value="F:ATP binding"/>
    <property type="evidence" value="ECO:0007669"/>
    <property type="project" value="UniProtKB-KW"/>
</dbReference>
<evidence type="ECO:0000313" key="8">
    <source>
        <dbReference type="Proteomes" id="UP000760480"/>
    </source>
</evidence>
<name>A0ABX1TR09_9GAMM</name>
<protein>
    <submittedName>
        <fullName evidence="7">ABC transporter ATP-binding protein</fullName>
    </submittedName>
</protein>
<dbReference type="InterPro" id="IPR003439">
    <property type="entry name" value="ABC_transporter-like_ATP-bd"/>
</dbReference>
<dbReference type="InterPro" id="IPR003593">
    <property type="entry name" value="AAA+_ATPase"/>
</dbReference>
<dbReference type="SMART" id="SM00382">
    <property type="entry name" value="AAA"/>
    <property type="match status" value="1"/>
</dbReference>
<accession>A0ABX1TR09</accession>
<gene>
    <name evidence="7" type="ORF">E4P82_17300</name>
</gene>
<dbReference type="Pfam" id="PF00005">
    <property type="entry name" value="ABC_tran"/>
    <property type="match status" value="1"/>
</dbReference>
<dbReference type="EMBL" id="SPMZ01000063">
    <property type="protein sequence ID" value="NMQ20795.1"/>
    <property type="molecule type" value="Genomic_DNA"/>
</dbReference>
<evidence type="ECO:0000256" key="5">
    <source>
        <dbReference type="ARBA" id="ARBA00022840"/>
    </source>
</evidence>
<dbReference type="InterPro" id="IPR027417">
    <property type="entry name" value="P-loop_NTPase"/>
</dbReference>
<comment type="similarity">
    <text evidence="1">Belongs to the ABC transporter superfamily.</text>
</comment>
<evidence type="ECO:0000256" key="4">
    <source>
        <dbReference type="ARBA" id="ARBA00022741"/>
    </source>
</evidence>
<dbReference type="InterPro" id="IPR050763">
    <property type="entry name" value="ABC_transporter_ATP-binding"/>
</dbReference>
<evidence type="ECO:0000256" key="3">
    <source>
        <dbReference type="ARBA" id="ARBA00022458"/>
    </source>
</evidence>
<dbReference type="Gene3D" id="3.40.50.300">
    <property type="entry name" value="P-loop containing nucleotide triphosphate hydrolases"/>
    <property type="match status" value="1"/>
</dbReference>